<feature type="transmembrane region" description="Helical" evidence="1">
    <location>
        <begin position="33"/>
        <end position="53"/>
    </location>
</feature>
<keyword evidence="2" id="KW-1185">Reference proteome</keyword>
<sequence length="179" mass="20679">MSDSGFRIPDHPHIPGRDTSLLLERRKGQNREALSIFSCVAFFAIVYPIVCFLMHRPIRDKVGVDMARLLKRGQDNAKPKGVTTVVVRSVSGRQLCFSDETTQHFAHLNTYWNAHSRRRAPLFNACEAERRTKTSVLVNTDSHFLETQFEENLSAIDKLQGQETYHHLCLSYFYSHIWK</sequence>
<keyword evidence="1" id="KW-0472">Membrane</keyword>
<keyword evidence="1" id="KW-0812">Transmembrane</keyword>
<reference evidence="3" key="1">
    <citation type="submission" date="2016-11" db="UniProtKB">
        <authorList>
            <consortium name="WormBaseParasite"/>
        </authorList>
    </citation>
    <scope>IDENTIFICATION</scope>
</reference>
<evidence type="ECO:0000313" key="3">
    <source>
        <dbReference type="WBParaSite" id="L893_g8844.t1"/>
    </source>
</evidence>
<dbReference type="AlphaFoldDB" id="A0A1I8ATW5"/>
<organism evidence="2 3">
    <name type="scientific">Steinernema glaseri</name>
    <dbReference type="NCBI Taxonomy" id="37863"/>
    <lineage>
        <taxon>Eukaryota</taxon>
        <taxon>Metazoa</taxon>
        <taxon>Ecdysozoa</taxon>
        <taxon>Nematoda</taxon>
        <taxon>Chromadorea</taxon>
        <taxon>Rhabditida</taxon>
        <taxon>Tylenchina</taxon>
        <taxon>Panagrolaimomorpha</taxon>
        <taxon>Strongyloidoidea</taxon>
        <taxon>Steinernematidae</taxon>
        <taxon>Steinernema</taxon>
    </lineage>
</organism>
<protein>
    <submittedName>
        <fullName evidence="3">G_PROTEIN_RECEP_F1_2 domain-containing protein</fullName>
    </submittedName>
</protein>
<evidence type="ECO:0000313" key="2">
    <source>
        <dbReference type="Proteomes" id="UP000095287"/>
    </source>
</evidence>
<proteinExistence type="predicted"/>
<evidence type="ECO:0000256" key="1">
    <source>
        <dbReference type="SAM" id="Phobius"/>
    </source>
</evidence>
<name>A0A1I8ATW5_9BILA</name>
<keyword evidence="1" id="KW-1133">Transmembrane helix</keyword>
<dbReference type="WBParaSite" id="L893_g8844.t1">
    <property type="protein sequence ID" value="L893_g8844.t1"/>
    <property type="gene ID" value="L893_g8844"/>
</dbReference>
<dbReference type="Proteomes" id="UP000095287">
    <property type="component" value="Unplaced"/>
</dbReference>
<accession>A0A1I8ATW5</accession>